<accession>A0A9W4T340</accession>
<evidence type="ECO:0000313" key="3">
    <source>
        <dbReference type="Proteomes" id="UP001153678"/>
    </source>
</evidence>
<evidence type="ECO:0000313" key="2">
    <source>
        <dbReference type="EMBL" id="CAI2190059.1"/>
    </source>
</evidence>
<proteinExistence type="predicted"/>
<feature type="non-terminal residue" evidence="2">
    <location>
        <position position="1"/>
    </location>
</feature>
<dbReference type="Proteomes" id="UP001153678">
    <property type="component" value="Unassembled WGS sequence"/>
</dbReference>
<reference evidence="2" key="1">
    <citation type="submission" date="2022-08" db="EMBL/GenBank/DDBJ databases">
        <authorList>
            <person name="Kallberg Y."/>
            <person name="Tangrot J."/>
            <person name="Rosling A."/>
        </authorList>
    </citation>
    <scope>NUCLEOTIDE SEQUENCE</scope>
    <source>
        <strain evidence="2">Wild A</strain>
    </source>
</reference>
<protein>
    <submittedName>
        <fullName evidence="2">9673_t:CDS:1</fullName>
    </submittedName>
</protein>
<sequence>MDPSHEPDNQRVNQEAEDNTASQNTELPDYGTVGASGNTIRIYTDWLQDGFDEAAWTSDINATNWPQDGFDEAARSSDINATNLPQDGFDEAAWPSDINATNWPQDEFDEAVWPSDINANWPQDTSNRFDDPSDDFAATNTDWLKKTSNISDDQSPQNIHESYKNVHLNVPINSTWLDIQASTTYVYLPQLEITTSNSISDHQKGYDCNQALFGDITEPYKRGRSQSGKSEKSKVTKKNKVPCIWDDISIKLLLIYLIKHKVQVRQLECRGIKANEVKKKIWKGASNELSKKYTANQCANKWKNIKQFYQEKPNLSFCIPYVVTILDKYHEDVDELVERFQS</sequence>
<name>A0A9W4T340_9GLOM</name>
<dbReference type="OrthoDB" id="10635883at2759"/>
<comment type="caution">
    <text evidence="2">The sequence shown here is derived from an EMBL/GenBank/DDBJ whole genome shotgun (WGS) entry which is preliminary data.</text>
</comment>
<dbReference type="EMBL" id="CAMKVN010006223">
    <property type="protein sequence ID" value="CAI2190059.1"/>
    <property type="molecule type" value="Genomic_DNA"/>
</dbReference>
<evidence type="ECO:0000256" key="1">
    <source>
        <dbReference type="SAM" id="MobiDB-lite"/>
    </source>
</evidence>
<dbReference type="AlphaFoldDB" id="A0A9W4T340"/>
<keyword evidence="3" id="KW-1185">Reference proteome</keyword>
<gene>
    <name evidence="2" type="ORF">FWILDA_LOCUS14387</name>
</gene>
<organism evidence="2 3">
    <name type="scientific">Funneliformis geosporum</name>
    <dbReference type="NCBI Taxonomy" id="1117311"/>
    <lineage>
        <taxon>Eukaryota</taxon>
        <taxon>Fungi</taxon>
        <taxon>Fungi incertae sedis</taxon>
        <taxon>Mucoromycota</taxon>
        <taxon>Glomeromycotina</taxon>
        <taxon>Glomeromycetes</taxon>
        <taxon>Glomerales</taxon>
        <taxon>Glomeraceae</taxon>
        <taxon>Funneliformis</taxon>
    </lineage>
</organism>
<feature type="region of interest" description="Disordered" evidence="1">
    <location>
        <begin position="1"/>
        <end position="35"/>
    </location>
</feature>